<accession>A0ABN8J5T7</accession>
<evidence type="ECO:0000313" key="2">
    <source>
        <dbReference type="EMBL" id="CAH2076638.1"/>
    </source>
</evidence>
<proteinExistence type="predicted"/>
<reference evidence="2" key="1">
    <citation type="submission" date="2022-03" db="EMBL/GenBank/DDBJ databases">
        <authorList>
            <person name="Martin H S."/>
        </authorList>
    </citation>
    <scope>NUCLEOTIDE SEQUENCE</scope>
</reference>
<evidence type="ECO:0000256" key="1">
    <source>
        <dbReference type="SAM" id="MobiDB-lite"/>
    </source>
</evidence>
<feature type="non-terminal residue" evidence="2">
    <location>
        <position position="180"/>
    </location>
</feature>
<dbReference type="Proteomes" id="UP000837857">
    <property type="component" value="Chromosome 9"/>
</dbReference>
<evidence type="ECO:0000313" key="3">
    <source>
        <dbReference type="Proteomes" id="UP000837857"/>
    </source>
</evidence>
<feature type="region of interest" description="Disordered" evidence="1">
    <location>
        <begin position="153"/>
        <end position="180"/>
    </location>
</feature>
<name>A0ABN8J5T7_9NEOP</name>
<gene>
    <name evidence="2" type="ORF">IPOD504_LOCUS17350</name>
</gene>
<keyword evidence="3" id="KW-1185">Reference proteome</keyword>
<protein>
    <submittedName>
        <fullName evidence="2">Uncharacterized protein</fullName>
    </submittedName>
</protein>
<organism evidence="2 3">
    <name type="scientific">Iphiclides podalirius</name>
    <name type="common">scarce swallowtail</name>
    <dbReference type="NCBI Taxonomy" id="110791"/>
    <lineage>
        <taxon>Eukaryota</taxon>
        <taxon>Metazoa</taxon>
        <taxon>Ecdysozoa</taxon>
        <taxon>Arthropoda</taxon>
        <taxon>Hexapoda</taxon>
        <taxon>Insecta</taxon>
        <taxon>Pterygota</taxon>
        <taxon>Neoptera</taxon>
        <taxon>Endopterygota</taxon>
        <taxon>Lepidoptera</taxon>
        <taxon>Glossata</taxon>
        <taxon>Ditrysia</taxon>
        <taxon>Papilionoidea</taxon>
        <taxon>Papilionidae</taxon>
        <taxon>Papilioninae</taxon>
        <taxon>Iphiclides</taxon>
    </lineage>
</organism>
<sequence>MILSQETLSGTEYRFSFDECVFCCYNVLIALARPTGSRRTYFENNAVKPAAGGRAAARLSHSPEINASNVGGDAESAIVGVGRHSAFREQMGERFTSGPWAHGGVAAREHHWLGARVRAVAARRGRASRVRVFASSAAWRVLRRARGAVLAGGVALQTRRRRRGRAGAPPHSPPRPRTRR</sequence>
<dbReference type="EMBL" id="OW152821">
    <property type="protein sequence ID" value="CAH2076638.1"/>
    <property type="molecule type" value="Genomic_DNA"/>
</dbReference>